<gene>
    <name evidence="13" type="ORF">CHS0354_033717</name>
</gene>
<comment type="function">
    <text evidence="9">Component of the origin recognition complex (ORC) that binds origins of replication. DNA-binding is ATP-dependent. The specific DNA sequences that define origins of replication have not been identified yet. ORC is required to assemble the pre-replication complex necessary to initiate DNA replication. Binds histone H3 and H4 trimethylation marks H3K9me3, H3K27me3 and H4K20me3.</text>
</comment>
<dbReference type="GO" id="GO:0031261">
    <property type="term" value="C:DNA replication preinitiation complex"/>
    <property type="evidence" value="ECO:0007669"/>
    <property type="project" value="TreeGrafter"/>
</dbReference>
<evidence type="ECO:0000256" key="1">
    <source>
        <dbReference type="ARBA" id="ARBA00004123"/>
    </source>
</evidence>
<reference evidence="13" key="2">
    <citation type="journal article" date="2021" name="Genome Biol. Evol.">
        <title>Developing a high-quality reference genome for a parasitic bivalve with doubly uniparental inheritance (Bivalvia: Unionida).</title>
        <authorList>
            <person name="Smith C.H."/>
        </authorList>
    </citation>
    <scope>NUCLEOTIDE SEQUENCE</scope>
    <source>
        <strain evidence="13">CHS0354</strain>
        <tissue evidence="13">Mantle</tissue>
    </source>
</reference>
<evidence type="ECO:0000259" key="12">
    <source>
        <dbReference type="Pfam" id="PF19675"/>
    </source>
</evidence>
<dbReference type="AlphaFoldDB" id="A0AAE0S283"/>
<accession>A0AAE0S283</accession>
<dbReference type="Proteomes" id="UP001195483">
    <property type="component" value="Unassembled WGS sequence"/>
</dbReference>
<evidence type="ECO:0000256" key="9">
    <source>
        <dbReference type="ARBA" id="ARBA00045241"/>
    </source>
</evidence>
<dbReference type="CDD" id="cd20704">
    <property type="entry name" value="Orc3"/>
    <property type="match status" value="2"/>
</dbReference>
<evidence type="ECO:0000313" key="14">
    <source>
        <dbReference type="Proteomes" id="UP001195483"/>
    </source>
</evidence>
<dbReference type="InterPro" id="IPR040855">
    <property type="entry name" value="ORC_WH_C"/>
</dbReference>
<evidence type="ECO:0000313" key="13">
    <source>
        <dbReference type="EMBL" id="KAK3583932.1"/>
    </source>
</evidence>
<dbReference type="InterPro" id="IPR045667">
    <property type="entry name" value="ORC3_N"/>
</dbReference>
<evidence type="ECO:0000256" key="4">
    <source>
        <dbReference type="ARBA" id="ARBA00022553"/>
    </source>
</evidence>
<feature type="domain" description="Origin recognition complex subunit 3 N-terminal" evidence="10">
    <location>
        <begin position="10"/>
        <end position="344"/>
    </location>
</feature>
<evidence type="ECO:0000256" key="2">
    <source>
        <dbReference type="ARBA" id="ARBA00010977"/>
    </source>
</evidence>
<feature type="domain" description="Origin recognition complex subunit 3 insertion" evidence="12">
    <location>
        <begin position="358"/>
        <end position="586"/>
    </location>
</feature>
<dbReference type="Pfam" id="PF07034">
    <property type="entry name" value="ORC3_N"/>
    <property type="match status" value="1"/>
</dbReference>
<reference evidence="13" key="3">
    <citation type="submission" date="2023-05" db="EMBL/GenBank/DDBJ databases">
        <authorList>
            <person name="Smith C.H."/>
        </authorList>
    </citation>
    <scope>NUCLEOTIDE SEQUENCE</scope>
    <source>
        <strain evidence="13">CHS0354</strain>
        <tissue evidence="13">Mantle</tissue>
    </source>
</reference>
<dbReference type="GO" id="GO:0006270">
    <property type="term" value="P:DNA replication initiation"/>
    <property type="evidence" value="ECO:0007669"/>
    <property type="project" value="TreeGrafter"/>
</dbReference>
<evidence type="ECO:0000259" key="10">
    <source>
        <dbReference type="Pfam" id="PF07034"/>
    </source>
</evidence>
<organism evidence="13 14">
    <name type="scientific">Potamilus streckersoni</name>
    <dbReference type="NCBI Taxonomy" id="2493646"/>
    <lineage>
        <taxon>Eukaryota</taxon>
        <taxon>Metazoa</taxon>
        <taxon>Spiralia</taxon>
        <taxon>Lophotrochozoa</taxon>
        <taxon>Mollusca</taxon>
        <taxon>Bivalvia</taxon>
        <taxon>Autobranchia</taxon>
        <taxon>Heteroconchia</taxon>
        <taxon>Palaeoheterodonta</taxon>
        <taxon>Unionida</taxon>
        <taxon>Unionoidea</taxon>
        <taxon>Unionidae</taxon>
        <taxon>Ambleminae</taxon>
        <taxon>Lampsilini</taxon>
        <taxon>Potamilus</taxon>
    </lineage>
</organism>
<dbReference type="Pfam" id="PF19675">
    <property type="entry name" value="ORC3_ins"/>
    <property type="match status" value="1"/>
</dbReference>
<sequence length="708" mass="81695">MNVEMDTAGSVSKGCFAFKGKKKVAKLEDYLSDGEFGQSVVKRHQVWQKMWTEIDTQIQILQADLNSKIFNDLLTFAAGSCSTFTLDNLETSNKSMYKEIPTAALITGVNTPDHQLMFATLISLLKERVSPLVAILRSKDCQNVKNTISKTLSQIVDNSQLLDDEEEEEKELTQKNLPVTLSTLVQWYKHKFRSQLSPRKRKSTGEGDVRHKYPPVVVVLEDFESFLPHVIQDFITIASSYLNQLPIVFVFGIATAISAVHRLLPNAVSSLLCMEKFQAPPSSEYLTMLINQIIMTPKYPFKLGARVFQLLLDIFLYHDFSVLNFVKGFRFSLMDHYLNMSLSHLCCSTEEVHKKVKVMDAEEVETIRQLPSFMRFVEENPASHQSKLLLDEKFAKEAIVDLLKRMHSYHMNLFPVLRCLHKLVCKLPKHPLGKQQREVYSLVLESNIFETEAYKQSMELLRMLAKDELEEMLKQTIEVLTEDATEAIRYLPINLSQFMNRFNTLDDPMEEEEREEVEGSSLKVIPKQKNIHELRQRLKEMEKKKKKLSPYEKLRSEIIDYYDSVFRKYLVCPKNLPLHEIFYYDSSSTVKKHLNASPRSATQIALSNPHHHLQSINCDEDENMSSAMPDVCIVYKLHLECGQFINLYDWLQAFVTVVSPDAEFDPKNPDKVLHARFIRAVSELQFLGFIKPTKRKTDHVVRLTWGGC</sequence>
<protein>
    <recommendedName>
        <fullName evidence="3">Origin recognition complex subunit 3</fullName>
    </recommendedName>
</protein>
<keyword evidence="4" id="KW-0597">Phosphoprotein</keyword>
<comment type="similarity">
    <text evidence="2">Belongs to the ORC3 family.</text>
</comment>
<evidence type="ECO:0000256" key="7">
    <source>
        <dbReference type="ARBA" id="ARBA00023242"/>
    </source>
</evidence>
<dbReference type="GO" id="GO:0005656">
    <property type="term" value="C:nuclear pre-replicative complex"/>
    <property type="evidence" value="ECO:0007669"/>
    <property type="project" value="TreeGrafter"/>
</dbReference>
<evidence type="ECO:0000256" key="5">
    <source>
        <dbReference type="ARBA" id="ARBA00022705"/>
    </source>
</evidence>
<evidence type="ECO:0000259" key="11">
    <source>
        <dbReference type="Pfam" id="PF18137"/>
    </source>
</evidence>
<evidence type="ECO:0000256" key="3">
    <source>
        <dbReference type="ARBA" id="ARBA00019085"/>
    </source>
</evidence>
<dbReference type="InterPro" id="IPR020795">
    <property type="entry name" value="ORC3"/>
</dbReference>
<keyword evidence="5" id="KW-0235">DNA replication</keyword>
<dbReference type="EMBL" id="JAEAOA010001970">
    <property type="protein sequence ID" value="KAK3583932.1"/>
    <property type="molecule type" value="Genomic_DNA"/>
</dbReference>
<reference evidence="13" key="1">
    <citation type="journal article" date="2021" name="Genome Biol. Evol.">
        <title>A High-Quality Reference Genome for a Parasitic Bivalve with Doubly Uniparental Inheritance (Bivalvia: Unionida).</title>
        <authorList>
            <person name="Smith C.H."/>
        </authorList>
    </citation>
    <scope>NUCLEOTIDE SEQUENCE</scope>
    <source>
        <strain evidence="13">CHS0354</strain>
    </source>
</reference>
<dbReference type="PANTHER" id="PTHR12748">
    <property type="entry name" value="ORIGIN RECOGNITION COMPLEX SUBUNIT 3"/>
    <property type="match status" value="1"/>
</dbReference>
<keyword evidence="6" id="KW-0238">DNA-binding</keyword>
<feature type="domain" description="Origin recognition complex subunit 3 winged helix C-terminal" evidence="11">
    <location>
        <begin position="599"/>
        <end position="705"/>
    </location>
</feature>
<dbReference type="GO" id="GO:0005664">
    <property type="term" value="C:nuclear origin of replication recognition complex"/>
    <property type="evidence" value="ECO:0007669"/>
    <property type="project" value="InterPro"/>
</dbReference>
<evidence type="ECO:0000256" key="6">
    <source>
        <dbReference type="ARBA" id="ARBA00023125"/>
    </source>
</evidence>
<dbReference type="Pfam" id="PF18137">
    <property type="entry name" value="WHD_ORC"/>
    <property type="match status" value="1"/>
</dbReference>
<keyword evidence="14" id="KW-1185">Reference proteome</keyword>
<dbReference type="GO" id="GO:0003688">
    <property type="term" value="F:DNA replication origin binding"/>
    <property type="evidence" value="ECO:0007669"/>
    <property type="project" value="TreeGrafter"/>
</dbReference>
<keyword evidence="7" id="KW-0539">Nucleus</keyword>
<dbReference type="InterPro" id="IPR045663">
    <property type="entry name" value="ORC3_ins"/>
</dbReference>
<comment type="subunit">
    <text evidence="8">Component of ORC, a complex composed of at least 6 subunits: ORC1, ORC2, ORC3, ORC4, ORC5 and ORC6. ORC is regulated in a cell-cycle dependent manner. It is sequentially assembled at the exit from anaphase of mitosis and disassembled as cells enter S phase.</text>
</comment>
<dbReference type="PANTHER" id="PTHR12748:SF0">
    <property type="entry name" value="ORIGIN RECOGNITION COMPLEX SUBUNIT 3"/>
    <property type="match status" value="1"/>
</dbReference>
<evidence type="ECO:0000256" key="8">
    <source>
        <dbReference type="ARBA" id="ARBA00026084"/>
    </source>
</evidence>
<comment type="caution">
    <text evidence="13">The sequence shown here is derived from an EMBL/GenBank/DDBJ whole genome shotgun (WGS) entry which is preliminary data.</text>
</comment>
<comment type="subcellular location">
    <subcellularLocation>
        <location evidence="1">Nucleus</location>
    </subcellularLocation>
</comment>
<proteinExistence type="inferred from homology"/>
<name>A0AAE0S283_9BIVA</name>